<keyword evidence="2" id="KW-0808">Transferase</keyword>
<keyword evidence="3" id="KW-1185">Reference proteome</keyword>
<dbReference type="EMBL" id="CACVKT020001320">
    <property type="protein sequence ID" value="CAC5366624.1"/>
    <property type="molecule type" value="Genomic_DNA"/>
</dbReference>
<dbReference type="GO" id="GO:0032259">
    <property type="term" value="P:methylation"/>
    <property type="evidence" value="ECO:0007669"/>
    <property type="project" value="UniProtKB-KW"/>
</dbReference>
<keyword evidence="1" id="KW-0175">Coiled coil</keyword>
<accession>A0A6J8AHF6</accession>
<dbReference type="AlphaFoldDB" id="A0A6J8AHF6"/>
<evidence type="ECO:0000256" key="1">
    <source>
        <dbReference type="SAM" id="Coils"/>
    </source>
</evidence>
<organism evidence="2 3">
    <name type="scientific">Mytilus coruscus</name>
    <name type="common">Sea mussel</name>
    <dbReference type="NCBI Taxonomy" id="42192"/>
    <lineage>
        <taxon>Eukaryota</taxon>
        <taxon>Metazoa</taxon>
        <taxon>Spiralia</taxon>
        <taxon>Lophotrochozoa</taxon>
        <taxon>Mollusca</taxon>
        <taxon>Bivalvia</taxon>
        <taxon>Autobranchia</taxon>
        <taxon>Pteriomorphia</taxon>
        <taxon>Mytilida</taxon>
        <taxon>Mytiloidea</taxon>
        <taxon>Mytilidae</taxon>
        <taxon>Mytilinae</taxon>
        <taxon>Mytilus</taxon>
    </lineage>
</organism>
<sequence>MGDNTWKLRKLEILKLNKEANFLQKPTSVEITLVDGEKPPWDSDDYLKPYDMDDGLLQYDIEYFISQKVGEDVQKETMSVDSKSIEQGHKQKIPVVMTPSEYHGLCLKLQGANERAESAETELQRALHDLQKMRTMVHNLVMSKPHEPIQSESVVHTLTEDEDEEYFESYAHFSIHENM</sequence>
<proteinExistence type="predicted"/>
<dbReference type="Proteomes" id="UP000507470">
    <property type="component" value="Unassembled WGS sequence"/>
</dbReference>
<gene>
    <name evidence="2" type="ORF">MCOR_6835</name>
</gene>
<feature type="coiled-coil region" evidence="1">
    <location>
        <begin position="109"/>
        <end position="136"/>
    </location>
</feature>
<name>A0A6J8AHF6_MYTCO</name>
<dbReference type="EC" id="2.1.1.319" evidence="2"/>
<dbReference type="GO" id="GO:0035242">
    <property type="term" value="F:protein-arginine omega-N asymmetric methyltransferase activity"/>
    <property type="evidence" value="ECO:0007669"/>
    <property type="project" value="UniProtKB-EC"/>
</dbReference>
<evidence type="ECO:0000313" key="2">
    <source>
        <dbReference type="EMBL" id="CAC5366624.1"/>
    </source>
</evidence>
<reference evidence="2 3" key="1">
    <citation type="submission" date="2020-06" db="EMBL/GenBank/DDBJ databases">
        <authorList>
            <person name="Li R."/>
            <person name="Bekaert M."/>
        </authorList>
    </citation>
    <scope>NUCLEOTIDE SEQUENCE [LARGE SCALE GENOMIC DNA]</scope>
    <source>
        <strain evidence="3">wild</strain>
    </source>
</reference>
<evidence type="ECO:0000313" key="3">
    <source>
        <dbReference type="Proteomes" id="UP000507470"/>
    </source>
</evidence>
<dbReference type="OrthoDB" id="7848332at2759"/>
<keyword evidence="2" id="KW-0489">Methyltransferase</keyword>
<protein>
    <submittedName>
        <fullName evidence="2">PRMT3</fullName>
        <ecNumber evidence="2">2.1.1.319</ecNumber>
    </submittedName>
</protein>